<protein>
    <submittedName>
        <fullName evidence="4">SPFH domain-containing protein</fullName>
    </submittedName>
</protein>
<evidence type="ECO:0000313" key="5">
    <source>
        <dbReference type="Proteomes" id="UP001595548"/>
    </source>
</evidence>
<name>A0ABV7HV91_9GAMM</name>
<accession>A0ABV7HV91</accession>
<keyword evidence="2" id="KW-0175">Coiled coil</keyword>
<gene>
    <name evidence="4" type="ORF">ACFOEB_16070</name>
</gene>
<keyword evidence="5" id="KW-1185">Reference proteome</keyword>
<evidence type="ECO:0000256" key="2">
    <source>
        <dbReference type="SAM" id="Coils"/>
    </source>
</evidence>
<dbReference type="Pfam" id="PF01145">
    <property type="entry name" value="Band_7"/>
    <property type="match status" value="1"/>
</dbReference>
<proteinExistence type="predicted"/>
<feature type="coiled-coil region" evidence="2">
    <location>
        <begin position="215"/>
        <end position="257"/>
    </location>
</feature>
<dbReference type="InterPro" id="IPR001107">
    <property type="entry name" value="Band_7"/>
</dbReference>
<dbReference type="Proteomes" id="UP001595548">
    <property type="component" value="Unassembled WGS sequence"/>
</dbReference>
<evidence type="ECO:0000259" key="3">
    <source>
        <dbReference type="Pfam" id="PF01145"/>
    </source>
</evidence>
<dbReference type="RefSeq" id="WP_382418096.1">
    <property type="nucleotide sequence ID" value="NZ_AP031500.1"/>
</dbReference>
<sequence length="340" mass="37574">MFGFQYYKADSATYVIKTSGGRVRKKGKGLSFFYMQATSSIAAIPVSVQEAPFIFNLQTADYQSVRIQGQISFRVIDPDKIADVLNFNLKADGQSYASEGPLKLTDRVVRAAQSIVQNKVQSVALRDSLALSQPLVELMKTELAVQPVLDELGMALVDASVAAITPSPETSKALEAEARESILKEADDAIYARRKSAVEQERTIKDAELQTELVIQQKEQEIAESRINNERAIMRGNAQSEQERIKAEIEAENQRKELVLLSVENSKQEADSEAYAIAARMKAFSELPVENLKAMALANMQPEQMMAMAMEAMAQNAGKIGELNIGPEVFTNMMKKAVRQ</sequence>
<organism evidence="4 5">
    <name type="scientific">Gilvimarinus japonicus</name>
    <dbReference type="NCBI Taxonomy" id="1796469"/>
    <lineage>
        <taxon>Bacteria</taxon>
        <taxon>Pseudomonadati</taxon>
        <taxon>Pseudomonadota</taxon>
        <taxon>Gammaproteobacteria</taxon>
        <taxon>Cellvibrionales</taxon>
        <taxon>Cellvibrionaceae</taxon>
        <taxon>Gilvimarinus</taxon>
    </lineage>
</organism>
<comment type="caution">
    <text evidence="4">The sequence shown here is derived from an EMBL/GenBank/DDBJ whole genome shotgun (WGS) entry which is preliminary data.</text>
</comment>
<dbReference type="SUPFAM" id="SSF117892">
    <property type="entry name" value="Band 7/SPFH domain"/>
    <property type="match status" value="1"/>
</dbReference>
<dbReference type="EMBL" id="JBHRTL010000031">
    <property type="protein sequence ID" value="MFC3156728.1"/>
    <property type="molecule type" value="Genomic_DNA"/>
</dbReference>
<dbReference type="InterPro" id="IPR036013">
    <property type="entry name" value="Band_7/SPFH_dom_sf"/>
</dbReference>
<evidence type="ECO:0000313" key="4">
    <source>
        <dbReference type="EMBL" id="MFC3156728.1"/>
    </source>
</evidence>
<dbReference type="Gene3D" id="3.30.479.30">
    <property type="entry name" value="Band 7 domain"/>
    <property type="match status" value="1"/>
</dbReference>
<comment type="subcellular location">
    <subcellularLocation>
        <location evidence="1">Membrane</location>
        <topology evidence="1">Single-pass membrane protein</topology>
    </subcellularLocation>
</comment>
<reference evidence="5" key="1">
    <citation type="journal article" date="2019" name="Int. J. Syst. Evol. Microbiol.">
        <title>The Global Catalogue of Microorganisms (GCM) 10K type strain sequencing project: providing services to taxonomists for standard genome sequencing and annotation.</title>
        <authorList>
            <consortium name="The Broad Institute Genomics Platform"/>
            <consortium name="The Broad Institute Genome Sequencing Center for Infectious Disease"/>
            <person name="Wu L."/>
            <person name="Ma J."/>
        </authorList>
    </citation>
    <scope>NUCLEOTIDE SEQUENCE [LARGE SCALE GENOMIC DNA]</scope>
    <source>
        <strain evidence="5">KCTC 52141</strain>
    </source>
</reference>
<feature type="domain" description="Band 7" evidence="3">
    <location>
        <begin position="12"/>
        <end position="187"/>
    </location>
</feature>
<evidence type="ECO:0000256" key="1">
    <source>
        <dbReference type="ARBA" id="ARBA00004167"/>
    </source>
</evidence>